<comment type="caution">
    <text evidence="2">The sequence shown here is derived from an EMBL/GenBank/DDBJ whole genome shotgun (WGS) entry which is preliminary data.</text>
</comment>
<evidence type="ECO:0000259" key="1">
    <source>
        <dbReference type="Pfam" id="PF00903"/>
    </source>
</evidence>
<dbReference type="Gene3D" id="3.10.180.10">
    <property type="entry name" value="2,3-Dihydroxybiphenyl 1,2-Dioxygenase, domain 1"/>
    <property type="match status" value="1"/>
</dbReference>
<keyword evidence="3" id="KW-1185">Reference proteome</keyword>
<evidence type="ECO:0000313" key="2">
    <source>
        <dbReference type="EMBL" id="MFC7189431.1"/>
    </source>
</evidence>
<dbReference type="GeneID" id="91976052"/>
<gene>
    <name evidence="2" type="ORF">ACFQL7_05930</name>
</gene>
<dbReference type="SUPFAM" id="SSF54593">
    <property type="entry name" value="Glyoxalase/Bleomycin resistance protein/Dihydroxybiphenyl dioxygenase"/>
    <property type="match status" value="1"/>
</dbReference>
<reference evidence="2 3" key="1">
    <citation type="journal article" date="2019" name="Int. J. Syst. Evol. Microbiol.">
        <title>The Global Catalogue of Microorganisms (GCM) 10K type strain sequencing project: providing services to taxonomists for standard genome sequencing and annotation.</title>
        <authorList>
            <consortium name="The Broad Institute Genomics Platform"/>
            <consortium name="The Broad Institute Genome Sequencing Center for Infectious Disease"/>
            <person name="Wu L."/>
            <person name="Ma J."/>
        </authorList>
    </citation>
    <scope>NUCLEOTIDE SEQUENCE [LARGE SCALE GENOMIC DNA]</scope>
    <source>
        <strain evidence="2 3">RDMS1</strain>
    </source>
</reference>
<organism evidence="2 3">
    <name type="scientific">Halocatena marina</name>
    <dbReference type="NCBI Taxonomy" id="2934937"/>
    <lineage>
        <taxon>Archaea</taxon>
        <taxon>Methanobacteriati</taxon>
        <taxon>Methanobacteriota</taxon>
        <taxon>Stenosarchaea group</taxon>
        <taxon>Halobacteria</taxon>
        <taxon>Halobacteriales</taxon>
        <taxon>Natronomonadaceae</taxon>
        <taxon>Halocatena</taxon>
    </lineage>
</organism>
<name>A0ABD5YMV9_9EURY</name>
<dbReference type="RefSeq" id="WP_264822404.1">
    <property type="nucleotide sequence ID" value="NZ_CP109979.1"/>
</dbReference>
<dbReference type="Proteomes" id="UP001596417">
    <property type="component" value="Unassembled WGS sequence"/>
</dbReference>
<dbReference type="AlphaFoldDB" id="A0ABD5YMV9"/>
<sequence length="92" mass="10567">MTIWSTVSISWEINRLHHITAFASDPQENLDFFRNVLGMRLLNGRFDSIFPRRFFISTTGTRSEPPVRLSRSFPSKICPKGRLVKARSVGVD</sequence>
<dbReference type="InterPro" id="IPR004360">
    <property type="entry name" value="Glyas_Fos-R_dOase_dom"/>
</dbReference>
<dbReference type="InterPro" id="IPR029068">
    <property type="entry name" value="Glyas_Bleomycin-R_OHBP_Dase"/>
</dbReference>
<evidence type="ECO:0000313" key="3">
    <source>
        <dbReference type="Proteomes" id="UP001596417"/>
    </source>
</evidence>
<dbReference type="EMBL" id="JBHTAX010000001">
    <property type="protein sequence ID" value="MFC7189431.1"/>
    <property type="molecule type" value="Genomic_DNA"/>
</dbReference>
<protein>
    <submittedName>
        <fullName evidence="2">VOC family protein</fullName>
    </submittedName>
</protein>
<accession>A0ABD5YMV9</accession>
<proteinExistence type="predicted"/>
<dbReference type="Pfam" id="PF00903">
    <property type="entry name" value="Glyoxalase"/>
    <property type="match status" value="1"/>
</dbReference>
<feature type="domain" description="Glyoxalase/fosfomycin resistance/dioxygenase" evidence="1">
    <location>
        <begin position="15"/>
        <end position="43"/>
    </location>
</feature>